<reference evidence="6 7" key="1">
    <citation type="submission" date="2017-02" db="EMBL/GenBank/DDBJ databases">
        <authorList>
            <person name="Peterson S.W."/>
        </authorList>
    </citation>
    <scope>NUCLEOTIDE SEQUENCE [LARGE SCALE GENOMIC DNA]</scope>
    <source>
        <strain evidence="6 7">DSM 45154</strain>
    </source>
</reference>
<name>A0A1T4RTB3_9ACTN</name>
<sequence>MRQGDPGGSVHLLVEGRVKVTLIRPDGEEVMLIMRTVGEALGEMSVISGRPRTATVTSVGPSQTRMLTEERFRDFIRSMELEPPLLRHLVERQNESDLLRAEQVTLPAGRRLAAALLRLSRLSGEPIEPGLGGPQGEGGRGVLLRLGLSQRELGESIGLSRTSVAVEFTRLREIGLIRTGRQYVAVLDVERLRQLAEGDVVL</sequence>
<keyword evidence="6" id="KW-0808">Transferase</keyword>
<gene>
    <name evidence="6" type="ORF">SAMN02745673_02965</name>
</gene>
<dbReference type="PANTHER" id="PTHR24567">
    <property type="entry name" value="CRP FAMILY TRANSCRIPTIONAL REGULATORY PROTEIN"/>
    <property type="match status" value="1"/>
</dbReference>
<organism evidence="6 7">
    <name type="scientific">Marinactinospora thermotolerans DSM 45154</name>
    <dbReference type="NCBI Taxonomy" id="1122192"/>
    <lineage>
        <taxon>Bacteria</taxon>
        <taxon>Bacillati</taxon>
        <taxon>Actinomycetota</taxon>
        <taxon>Actinomycetes</taxon>
        <taxon>Streptosporangiales</taxon>
        <taxon>Nocardiopsidaceae</taxon>
        <taxon>Marinactinospora</taxon>
    </lineage>
</organism>
<dbReference type="InterPro" id="IPR012318">
    <property type="entry name" value="HTH_CRP"/>
</dbReference>
<dbReference type="PANTHER" id="PTHR24567:SF74">
    <property type="entry name" value="HTH-TYPE TRANSCRIPTIONAL REGULATOR ARCR"/>
    <property type="match status" value="1"/>
</dbReference>
<dbReference type="GO" id="GO:0003677">
    <property type="term" value="F:DNA binding"/>
    <property type="evidence" value="ECO:0007669"/>
    <property type="project" value="UniProtKB-KW"/>
</dbReference>
<evidence type="ECO:0000256" key="2">
    <source>
        <dbReference type="ARBA" id="ARBA00023125"/>
    </source>
</evidence>
<keyword evidence="2" id="KW-0238">DNA-binding</keyword>
<keyword evidence="7" id="KW-1185">Reference proteome</keyword>
<dbReference type="InterPro" id="IPR018490">
    <property type="entry name" value="cNMP-bd_dom_sf"/>
</dbReference>
<dbReference type="GO" id="GO:0005829">
    <property type="term" value="C:cytosol"/>
    <property type="evidence" value="ECO:0007669"/>
    <property type="project" value="TreeGrafter"/>
</dbReference>
<feature type="domain" description="HTH crp-type" evidence="5">
    <location>
        <begin position="106"/>
        <end position="190"/>
    </location>
</feature>
<evidence type="ECO:0000259" key="4">
    <source>
        <dbReference type="PROSITE" id="PS50042"/>
    </source>
</evidence>
<evidence type="ECO:0000256" key="3">
    <source>
        <dbReference type="ARBA" id="ARBA00023163"/>
    </source>
</evidence>
<evidence type="ECO:0000259" key="5">
    <source>
        <dbReference type="PROSITE" id="PS51063"/>
    </source>
</evidence>
<dbReference type="SMART" id="SM00419">
    <property type="entry name" value="HTH_CRP"/>
    <property type="match status" value="1"/>
</dbReference>
<dbReference type="Gene3D" id="1.10.10.10">
    <property type="entry name" value="Winged helix-like DNA-binding domain superfamily/Winged helix DNA-binding domain"/>
    <property type="match status" value="1"/>
</dbReference>
<dbReference type="Proteomes" id="UP000190637">
    <property type="component" value="Unassembled WGS sequence"/>
</dbReference>
<dbReference type="CDD" id="cd00038">
    <property type="entry name" value="CAP_ED"/>
    <property type="match status" value="1"/>
</dbReference>
<dbReference type="Gene3D" id="2.60.120.10">
    <property type="entry name" value="Jelly Rolls"/>
    <property type="match status" value="1"/>
</dbReference>
<feature type="domain" description="Cyclic nucleotide-binding" evidence="4">
    <location>
        <begin position="1"/>
        <end position="76"/>
    </location>
</feature>
<dbReference type="InterPro" id="IPR050397">
    <property type="entry name" value="Env_Response_Regulators"/>
</dbReference>
<evidence type="ECO:0000256" key="1">
    <source>
        <dbReference type="ARBA" id="ARBA00023015"/>
    </source>
</evidence>
<dbReference type="PROSITE" id="PS50042">
    <property type="entry name" value="CNMP_BINDING_3"/>
    <property type="match status" value="1"/>
</dbReference>
<dbReference type="GO" id="GO:0003700">
    <property type="term" value="F:DNA-binding transcription factor activity"/>
    <property type="evidence" value="ECO:0007669"/>
    <property type="project" value="TreeGrafter"/>
</dbReference>
<dbReference type="SUPFAM" id="SSF46785">
    <property type="entry name" value="Winged helix' DNA-binding domain"/>
    <property type="match status" value="1"/>
</dbReference>
<dbReference type="InterPro" id="IPR036388">
    <property type="entry name" value="WH-like_DNA-bd_sf"/>
</dbReference>
<dbReference type="InterPro" id="IPR014710">
    <property type="entry name" value="RmlC-like_jellyroll"/>
</dbReference>
<dbReference type="InterPro" id="IPR036390">
    <property type="entry name" value="WH_DNA-bd_sf"/>
</dbReference>
<accession>A0A1T4RTB3</accession>
<dbReference type="Pfam" id="PF00027">
    <property type="entry name" value="cNMP_binding"/>
    <property type="match status" value="1"/>
</dbReference>
<evidence type="ECO:0000313" key="6">
    <source>
        <dbReference type="EMBL" id="SKA19209.1"/>
    </source>
</evidence>
<dbReference type="PROSITE" id="PS51063">
    <property type="entry name" value="HTH_CRP_2"/>
    <property type="match status" value="1"/>
</dbReference>
<dbReference type="PROSITE" id="PS00889">
    <property type="entry name" value="CNMP_BINDING_2"/>
    <property type="match status" value="1"/>
</dbReference>
<proteinExistence type="predicted"/>
<keyword evidence="1" id="KW-0805">Transcription regulation</keyword>
<dbReference type="InterPro" id="IPR000595">
    <property type="entry name" value="cNMP-bd_dom"/>
</dbReference>
<protein>
    <submittedName>
        <fullName evidence="6">cAMP-binding domain of CRP or a regulatory subunit of cAMP-dependent protein kinases</fullName>
    </submittedName>
</protein>
<keyword evidence="6" id="KW-0418">Kinase</keyword>
<dbReference type="SUPFAM" id="SSF51206">
    <property type="entry name" value="cAMP-binding domain-like"/>
    <property type="match status" value="1"/>
</dbReference>
<dbReference type="EMBL" id="FUWS01000007">
    <property type="protein sequence ID" value="SKA19209.1"/>
    <property type="molecule type" value="Genomic_DNA"/>
</dbReference>
<dbReference type="GO" id="GO:0016301">
    <property type="term" value="F:kinase activity"/>
    <property type="evidence" value="ECO:0007669"/>
    <property type="project" value="UniProtKB-KW"/>
</dbReference>
<dbReference type="STRING" id="1122192.SAMN02745673_02965"/>
<evidence type="ECO:0000313" key="7">
    <source>
        <dbReference type="Proteomes" id="UP000190637"/>
    </source>
</evidence>
<dbReference type="AlphaFoldDB" id="A0A1T4RTB3"/>
<keyword evidence="3" id="KW-0804">Transcription</keyword>
<dbReference type="InterPro" id="IPR018488">
    <property type="entry name" value="cNMP-bd_CS"/>
</dbReference>
<dbReference type="Pfam" id="PF13545">
    <property type="entry name" value="HTH_Crp_2"/>
    <property type="match status" value="1"/>
</dbReference>